<feature type="domain" description="HTH araC/xylS-type" evidence="5">
    <location>
        <begin position="211"/>
        <end position="309"/>
    </location>
</feature>
<organism evidence="6 7">
    <name type="scientific">Plantactinospora alkalitolerans</name>
    <dbReference type="NCBI Taxonomy" id="2789879"/>
    <lineage>
        <taxon>Bacteria</taxon>
        <taxon>Bacillati</taxon>
        <taxon>Actinomycetota</taxon>
        <taxon>Actinomycetes</taxon>
        <taxon>Micromonosporales</taxon>
        <taxon>Micromonosporaceae</taxon>
        <taxon>Plantactinospora</taxon>
    </lineage>
</organism>
<keyword evidence="3" id="KW-0804">Transcription</keyword>
<evidence type="ECO:0000313" key="6">
    <source>
        <dbReference type="EMBL" id="MBF9132116.1"/>
    </source>
</evidence>
<dbReference type="Gene3D" id="1.10.10.60">
    <property type="entry name" value="Homeodomain-like"/>
    <property type="match status" value="2"/>
</dbReference>
<dbReference type="PANTHER" id="PTHR46796">
    <property type="entry name" value="HTH-TYPE TRANSCRIPTIONAL ACTIVATOR RHAS-RELATED"/>
    <property type="match status" value="1"/>
</dbReference>
<dbReference type="InterPro" id="IPR032783">
    <property type="entry name" value="AraC_lig"/>
</dbReference>
<dbReference type="SUPFAM" id="SSF46689">
    <property type="entry name" value="Homeodomain-like"/>
    <property type="match status" value="2"/>
</dbReference>
<evidence type="ECO:0000256" key="4">
    <source>
        <dbReference type="SAM" id="MobiDB-lite"/>
    </source>
</evidence>
<dbReference type="InterPro" id="IPR009057">
    <property type="entry name" value="Homeodomain-like_sf"/>
</dbReference>
<dbReference type="Pfam" id="PF12852">
    <property type="entry name" value="Cupin_6"/>
    <property type="match status" value="1"/>
</dbReference>
<evidence type="ECO:0000256" key="1">
    <source>
        <dbReference type="ARBA" id="ARBA00023015"/>
    </source>
</evidence>
<dbReference type="PROSITE" id="PS00041">
    <property type="entry name" value="HTH_ARAC_FAMILY_1"/>
    <property type="match status" value="1"/>
</dbReference>
<keyword evidence="2" id="KW-0238">DNA-binding</keyword>
<name>A0ABS0H0X5_9ACTN</name>
<evidence type="ECO:0000256" key="2">
    <source>
        <dbReference type="ARBA" id="ARBA00023125"/>
    </source>
</evidence>
<keyword evidence="7" id="KW-1185">Reference proteome</keyword>
<evidence type="ECO:0000313" key="7">
    <source>
        <dbReference type="Proteomes" id="UP000638560"/>
    </source>
</evidence>
<gene>
    <name evidence="6" type="ORF">I0C86_24630</name>
</gene>
<evidence type="ECO:0000256" key="3">
    <source>
        <dbReference type="ARBA" id="ARBA00023163"/>
    </source>
</evidence>
<sequence length="315" mass="33311">MDVLSDAVTAMRTGQPHSGRVCRPASFGTRNPPVAGAGFHIVLQGSCWLFPPDGAPIALGVGDVAFLPHGAAHGLADSLSTPLVDTAASLVEIPPGQDDDGVPADQHPDGSAKPTVMLCGAYLLDRSRAHPLLDDLPEVIHLPARVGHHPELRAAVDLLGGELEQPRPGGDAMLPALLDVLLLHILRAWFDEQPAHAATGWAAALRDPAVAAGLRAIHSAPGRPWTVGELASQAGLSRAAFARRFAALVGQPPQTYLTWWRMTLATRLLRDGDATLATVARKVGYTSEFAFAHAFKREYGLAPGGFRRSVPRPTN</sequence>
<dbReference type="InterPro" id="IPR018062">
    <property type="entry name" value="HTH_AraC-typ_CS"/>
</dbReference>
<dbReference type="InterPro" id="IPR050204">
    <property type="entry name" value="AraC_XylS_family_regulators"/>
</dbReference>
<proteinExistence type="predicted"/>
<dbReference type="Proteomes" id="UP000638560">
    <property type="component" value="Unassembled WGS sequence"/>
</dbReference>
<dbReference type="PROSITE" id="PS01124">
    <property type="entry name" value="HTH_ARAC_FAMILY_2"/>
    <property type="match status" value="1"/>
</dbReference>
<reference evidence="6 7" key="1">
    <citation type="submission" date="2020-11" db="EMBL/GenBank/DDBJ databases">
        <title>A novel isolate from a Black sea contaminated sediment with potential to produce alkanes: Plantactinospora alkalitolerans sp. nov.</title>
        <authorList>
            <person name="Carro L."/>
            <person name="Veyisoglu A."/>
            <person name="Guven K."/>
            <person name="Schumann P."/>
            <person name="Klenk H.-P."/>
            <person name="Sahin N."/>
        </authorList>
    </citation>
    <scope>NUCLEOTIDE SEQUENCE [LARGE SCALE GENOMIC DNA]</scope>
    <source>
        <strain evidence="6 7">S1510</strain>
    </source>
</reference>
<accession>A0ABS0H0X5</accession>
<comment type="caution">
    <text evidence="6">The sequence shown here is derived from an EMBL/GenBank/DDBJ whole genome shotgun (WGS) entry which is preliminary data.</text>
</comment>
<dbReference type="SMART" id="SM00342">
    <property type="entry name" value="HTH_ARAC"/>
    <property type="match status" value="1"/>
</dbReference>
<dbReference type="InterPro" id="IPR018060">
    <property type="entry name" value="HTH_AraC"/>
</dbReference>
<feature type="region of interest" description="Disordered" evidence="4">
    <location>
        <begin position="92"/>
        <end position="111"/>
    </location>
</feature>
<dbReference type="PANTHER" id="PTHR46796:SF13">
    <property type="entry name" value="HTH-TYPE TRANSCRIPTIONAL ACTIVATOR RHAS"/>
    <property type="match status" value="1"/>
</dbReference>
<dbReference type="EMBL" id="JADPUN010000218">
    <property type="protein sequence ID" value="MBF9132116.1"/>
    <property type="molecule type" value="Genomic_DNA"/>
</dbReference>
<evidence type="ECO:0000259" key="5">
    <source>
        <dbReference type="PROSITE" id="PS01124"/>
    </source>
</evidence>
<dbReference type="Pfam" id="PF12833">
    <property type="entry name" value="HTH_18"/>
    <property type="match status" value="1"/>
</dbReference>
<keyword evidence="1" id="KW-0805">Transcription regulation</keyword>
<protein>
    <submittedName>
        <fullName evidence="6">AraC family transcriptional regulator</fullName>
    </submittedName>
</protein>